<dbReference type="Gene3D" id="1.10.8.60">
    <property type="match status" value="1"/>
</dbReference>
<dbReference type="InterPro" id="IPR002197">
    <property type="entry name" value="HTH_Fis"/>
</dbReference>
<geneLocation type="plasmid" evidence="8 9">
    <name>pBRH01</name>
</geneLocation>
<dbReference type="CDD" id="cd00090">
    <property type="entry name" value="HTH_ARSR"/>
    <property type="match status" value="1"/>
</dbReference>
<dbReference type="OrthoDB" id="9761705at2"/>
<evidence type="ECO:0000256" key="3">
    <source>
        <dbReference type="ARBA" id="ARBA00023015"/>
    </source>
</evidence>
<dbReference type="InterPro" id="IPR025943">
    <property type="entry name" value="Sigma_54_int_dom_ATP-bd_2"/>
</dbReference>
<reference evidence="8 9" key="1">
    <citation type="journal article" date="2011" name="J. Bacteriol.">
        <title>Complete genome sequence of Burkholderia rhizoxinica, an endosymbiont of Rhizopus microsporus.</title>
        <authorList>
            <person name="Lackner G."/>
            <person name="Moebius N."/>
            <person name="Partida-Martinez L."/>
            <person name="Hertweck C."/>
        </authorList>
    </citation>
    <scope>NUCLEOTIDE SEQUENCE [LARGE SCALE GENOMIC DNA]</scope>
    <source>
        <strain evidence="9">DSM 19002 / CIP 109453 / HKI 454</strain>
        <plasmid evidence="8 9">pBRH01</plasmid>
    </source>
</reference>
<dbReference type="Pfam" id="PF02954">
    <property type="entry name" value="HTH_8"/>
    <property type="match status" value="1"/>
</dbReference>
<dbReference type="InterPro" id="IPR025944">
    <property type="entry name" value="Sigma_54_int_dom_CS"/>
</dbReference>
<proteinExistence type="predicted"/>
<dbReference type="FunFam" id="3.40.50.300:FF:000006">
    <property type="entry name" value="DNA-binding transcriptional regulator NtrC"/>
    <property type="match status" value="1"/>
</dbReference>
<dbReference type="eggNOG" id="COG3284">
    <property type="taxonomic scope" value="Bacteria"/>
</dbReference>
<evidence type="ECO:0000256" key="2">
    <source>
        <dbReference type="ARBA" id="ARBA00022840"/>
    </source>
</evidence>
<dbReference type="InterPro" id="IPR011991">
    <property type="entry name" value="ArsR-like_HTH"/>
</dbReference>
<organism evidence="8 9">
    <name type="scientific">Mycetohabitans rhizoxinica (strain DSM 19002 / CIP 109453 / HKI 454)</name>
    <name type="common">Paraburkholderia rhizoxinica</name>
    <dbReference type="NCBI Taxonomy" id="882378"/>
    <lineage>
        <taxon>Bacteria</taxon>
        <taxon>Pseudomonadati</taxon>
        <taxon>Pseudomonadota</taxon>
        <taxon>Betaproteobacteria</taxon>
        <taxon>Burkholderiales</taxon>
        <taxon>Burkholderiaceae</taxon>
        <taxon>Mycetohabitans</taxon>
    </lineage>
</organism>
<evidence type="ECO:0000313" key="9">
    <source>
        <dbReference type="Proteomes" id="UP000007437"/>
    </source>
</evidence>
<dbReference type="SUPFAM" id="SSF46689">
    <property type="entry name" value="Homeodomain-like"/>
    <property type="match status" value="1"/>
</dbReference>
<evidence type="ECO:0000256" key="1">
    <source>
        <dbReference type="ARBA" id="ARBA00022741"/>
    </source>
</evidence>
<keyword evidence="8" id="KW-0614">Plasmid</keyword>
<dbReference type="InterPro" id="IPR009057">
    <property type="entry name" value="Homeodomain-like_sf"/>
</dbReference>
<dbReference type="SUPFAM" id="SSF52540">
    <property type="entry name" value="P-loop containing nucleoside triphosphate hydrolases"/>
    <property type="match status" value="1"/>
</dbReference>
<gene>
    <name evidence="8" type="ordered locus">RBRH_00523</name>
</gene>
<dbReference type="CDD" id="cd00009">
    <property type="entry name" value="AAA"/>
    <property type="match status" value="1"/>
</dbReference>
<dbReference type="GO" id="GO:0005524">
    <property type="term" value="F:ATP binding"/>
    <property type="evidence" value="ECO:0007669"/>
    <property type="project" value="UniProtKB-KW"/>
</dbReference>
<dbReference type="Proteomes" id="UP000007437">
    <property type="component" value="Plasmid pBRH01"/>
</dbReference>
<dbReference type="Pfam" id="PF00158">
    <property type="entry name" value="Sigma54_activat"/>
    <property type="match status" value="1"/>
</dbReference>
<feature type="domain" description="Sigma-54 factor interaction" evidence="7">
    <location>
        <begin position="344"/>
        <end position="572"/>
    </location>
</feature>
<evidence type="ECO:0000259" key="7">
    <source>
        <dbReference type="PROSITE" id="PS50045"/>
    </source>
</evidence>
<dbReference type="PROSITE" id="PS00676">
    <property type="entry name" value="SIGMA54_INTERACT_2"/>
    <property type="match status" value="1"/>
</dbReference>
<evidence type="ECO:0000256" key="5">
    <source>
        <dbReference type="ARBA" id="ARBA00023163"/>
    </source>
</evidence>
<dbReference type="GO" id="GO:0043565">
    <property type="term" value="F:sequence-specific DNA binding"/>
    <property type="evidence" value="ECO:0007669"/>
    <property type="project" value="InterPro"/>
</dbReference>
<keyword evidence="4" id="KW-0238">DNA-binding</keyword>
<dbReference type="InterPro" id="IPR003018">
    <property type="entry name" value="GAF"/>
</dbReference>
<dbReference type="InterPro" id="IPR027417">
    <property type="entry name" value="P-loop_NTPase"/>
</dbReference>
<dbReference type="SMART" id="SM00382">
    <property type="entry name" value="AAA"/>
    <property type="match status" value="1"/>
</dbReference>
<protein>
    <submittedName>
        <fullName evidence="8">Acetoin catabolism regulatory protein</fullName>
    </submittedName>
</protein>
<evidence type="ECO:0000313" key="8">
    <source>
        <dbReference type="EMBL" id="CBW76606.1"/>
    </source>
</evidence>
<dbReference type="PROSITE" id="PS00688">
    <property type="entry name" value="SIGMA54_INTERACT_3"/>
    <property type="match status" value="1"/>
</dbReference>
<dbReference type="Gene3D" id="3.40.50.300">
    <property type="entry name" value="P-loop containing nucleotide triphosphate hydrolases"/>
    <property type="match status" value="1"/>
</dbReference>
<evidence type="ECO:0000256" key="4">
    <source>
        <dbReference type="ARBA" id="ARBA00023125"/>
    </source>
</evidence>
<dbReference type="PANTHER" id="PTHR32071">
    <property type="entry name" value="TRANSCRIPTIONAL REGULATORY PROTEIN"/>
    <property type="match status" value="1"/>
</dbReference>
<keyword evidence="3" id="KW-0805">Transcription regulation</keyword>
<dbReference type="Pfam" id="PF01590">
    <property type="entry name" value="GAF"/>
    <property type="match status" value="1"/>
</dbReference>
<accession>E5AU32</accession>
<keyword evidence="5" id="KW-0804">Transcription</keyword>
<dbReference type="Gene3D" id="1.10.10.60">
    <property type="entry name" value="Homeodomain-like"/>
    <property type="match status" value="1"/>
</dbReference>
<dbReference type="InterPro" id="IPR058031">
    <property type="entry name" value="AAA_lid_NorR"/>
</dbReference>
<dbReference type="EMBL" id="FR687360">
    <property type="protein sequence ID" value="CBW76606.1"/>
    <property type="molecule type" value="Genomic_DNA"/>
</dbReference>
<dbReference type="Gene3D" id="3.30.450.40">
    <property type="match status" value="1"/>
</dbReference>
<dbReference type="PROSITE" id="PS50045">
    <property type="entry name" value="SIGMA54_INTERACT_4"/>
    <property type="match status" value="1"/>
</dbReference>
<dbReference type="HOGENOM" id="CLU_000445_8_12_4"/>
<dbReference type="AlphaFoldDB" id="E5AU32"/>
<dbReference type="KEGG" id="brh:RBRH_00523"/>
<keyword evidence="1" id="KW-0547">Nucleotide-binding</keyword>
<dbReference type="InterPro" id="IPR029016">
    <property type="entry name" value="GAF-like_dom_sf"/>
</dbReference>
<dbReference type="InterPro" id="IPR002078">
    <property type="entry name" value="Sigma_54_int"/>
</dbReference>
<dbReference type="InterPro" id="IPR025662">
    <property type="entry name" value="Sigma_54_int_dom_ATP-bd_1"/>
</dbReference>
<dbReference type="PANTHER" id="PTHR32071:SF77">
    <property type="entry name" value="TRANSCRIPTIONAL REGULATORY PROTEIN"/>
    <property type="match status" value="1"/>
</dbReference>
<dbReference type="InterPro" id="IPR003593">
    <property type="entry name" value="AAA+_ATPase"/>
</dbReference>
<dbReference type="SUPFAM" id="SSF55781">
    <property type="entry name" value="GAF domain-like"/>
    <property type="match status" value="1"/>
</dbReference>
<sequence>MARDPKTAHVDRVIDAVRNGTSDSPDTSPRLLSSWHRSLQLYGIDPTSPVSPRILTAYELKQIQQQEEDFLLASGQYLSRLHDTLRSAGYCVLLANAQGVTVDYRVDPHLRRQYKEVGLYIGSCWSEREQGTCGIGSALAECTPMTVHKVDHFRSLFTTLTCTAAPILAPDGKLIGVVDASALQSPDSADSQSIVHQLVRHTAQLIEDGYFVKQTTQYWLLFGHGNPHFVEVNPEVLIAFDERGAIVAANREAKQRFPILASGAPAHLSMLFDVRDADLFSIDGLQRMTALRSHATSDMLYARIRAPQAGMSPWQPSPLTLPASPRAADDTSVRSAPPSMRVFLDSRDPVIARNARIALRLSGEHLPILILGETGAGKEMFAKAIHASGERSKQPFIAVNCGAIPESLIESELFGYAPGAFTGARSKGARGRIAQADGGTLFLDEIGDMPIDLQTRLLRVLAEGEVLPLGADTPVQVDLSVICATHRDLDAMVASGQFREDLYYRLSGVVLTMPALRDRADIEDVIVAVFQDEARRVPRALTLDSTLLARLARHPWPGNVRQLRNVLRYACLLCDTQLITAAHLPADVRTQLDTLAQSPHPHPHPHPHPPHASVAWHATNGDATGERFGNTHAYDMLAIERSRILDALAEHRWHATRAARALGMSRATLYRRLAKLGIARPRFGEAG</sequence>
<dbReference type="PROSITE" id="PS00675">
    <property type="entry name" value="SIGMA54_INTERACT_1"/>
    <property type="match status" value="1"/>
</dbReference>
<feature type="region of interest" description="Disordered" evidence="6">
    <location>
        <begin position="595"/>
        <end position="617"/>
    </location>
</feature>
<keyword evidence="2" id="KW-0067">ATP-binding</keyword>
<dbReference type="RefSeq" id="WP_013428467.1">
    <property type="nucleotide sequence ID" value="NC_014718.1"/>
</dbReference>
<feature type="region of interest" description="Disordered" evidence="6">
    <location>
        <begin position="312"/>
        <end position="334"/>
    </location>
</feature>
<evidence type="ECO:0000256" key="6">
    <source>
        <dbReference type="SAM" id="MobiDB-lite"/>
    </source>
</evidence>
<dbReference type="PRINTS" id="PR01590">
    <property type="entry name" value="HTHFIS"/>
</dbReference>
<name>E5AU32_MYCRK</name>
<dbReference type="Pfam" id="PF25601">
    <property type="entry name" value="AAA_lid_14"/>
    <property type="match status" value="1"/>
</dbReference>
<dbReference type="GO" id="GO:0006355">
    <property type="term" value="P:regulation of DNA-templated transcription"/>
    <property type="evidence" value="ECO:0007669"/>
    <property type="project" value="InterPro"/>
</dbReference>